<dbReference type="AlphaFoldDB" id="A0A4R3SXG2"/>
<keyword evidence="2" id="KW-0808">Transferase</keyword>
<dbReference type="PROSITE" id="PS51186">
    <property type="entry name" value="GNAT"/>
    <property type="match status" value="1"/>
</dbReference>
<dbReference type="InterPro" id="IPR016181">
    <property type="entry name" value="Acyl_CoA_acyltransferase"/>
</dbReference>
<proteinExistence type="predicted"/>
<dbReference type="CDD" id="cd04301">
    <property type="entry name" value="NAT_SF"/>
    <property type="match status" value="1"/>
</dbReference>
<dbReference type="Gene3D" id="3.40.630.30">
    <property type="match status" value="1"/>
</dbReference>
<evidence type="ECO:0000313" key="2">
    <source>
        <dbReference type="EMBL" id="TCU52927.1"/>
    </source>
</evidence>
<dbReference type="RefSeq" id="WP_132225727.1">
    <property type="nucleotide sequence ID" value="NZ_JANKBG010000031.1"/>
</dbReference>
<evidence type="ECO:0000313" key="3">
    <source>
        <dbReference type="Proteomes" id="UP000295773"/>
    </source>
</evidence>
<organism evidence="2 3">
    <name type="scientific">Longicatena caecimuris</name>
    <dbReference type="NCBI Taxonomy" id="1796635"/>
    <lineage>
        <taxon>Bacteria</taxon>
        <taxon>Bacillati</taxon>
        <taxon>Bacillota</taxon>
        <taxon>Erysipelotrichia</taxon>
        <taxon>Erysipelotrichales</taxon>
        <taxon>Erysipelotrichaceae</taxon>
        <taxon>Longicatena</taxon>
    </lineage>
</organism>
<accession>A0A4R3SXG2</accession>
<keyword evidence="3" id="KW-1185">Reference proteome</keyword>
<dbReference type="EMBL" id="SMBP01000030">
    <property type="protein sequence ID" value="TCU52927.1"/>
    <property type="molecule type" value="Genomic_DNA"/>
</dbReference>
<feature type="domain" description="N-acetyltransferase" evidence="1">
    <location>
        <begin position="25"/>
        <end position="168"/>
    </location>
</feature>
<dbReference type="Pfam" id="PF00583">
    <property type="entry name" value="Acetyltransf_1"/>
    <property type="match status" value="1"/>
</dbReference>
<evidence type="ECO:0000259" key="1">
    <source>
        <dbReference type="PROSITE" id="PS51186"/>
    </source>
</evidence>
<comment type="caution">
    <text evidence="2">The sequence shown here is derived from an EMBL/GenBank/DDBJ whole genome shotgun (WGS) entry which is preliminary data.</text>
</comment>
<dbReference type="PANTHER" id="PTHR39173">
    <property type="entry name" value="ACETYLTRANSFERASE"/>
    <property type="match status" value="1"/>
</dbReference>
<name>A0A4R3SXG2_9FIRM</name>
<dbReference type="GO" id="GO:0016747">
    <property type="term" value="F:acyltransferase activity, transferring groups other than amino-acyl groups"/>
    <property type="evidence" value="ECO:0007669"/>
    <property type="project" value="InterPro"/>
</dbReference>
<gene>
    <name evidence="2" type="ORF">EDD61_13013</name>
</gene>
<dbReference type="Proteomes" id="UP000295773">
    <property type="component" value="Unassembled WGS sequence"/>
</dbReference>
<protein>
    <submittedName>
        <fullName evidence="2">Putative acetyltransferase</fullName>
    </submittedName>
</protein>
<dbReference type="InterPro" id="IPR000182">
    <property type="entry name" value="GNAT_dom"/>
</dbReference>
<reference evidence="2 3" key="1">
    <citation type="submission" date="2019-03" db="EMBL/GenBank/DDBJ databases">
        <title>Genomic Encyclopedia of Type Strains, Phase IV (KMG-IV): sequencing the most valuable type-strain genomes for metagenomic binning, comparative biology and taxonomic classification.</title>
        <authorList>
            <person name="Goeker M."/>
        </authorList>
    </citation>
    <scope>NUCLEOTIDE SEQUENCE [LARGE SCALE GENOMIC DNA]</scope>
    <source>
        <strain evidence="2 3">DSM 29481</strain>
    </source>
</reference>
<dbReference type="PANTHER" id="PTHR39173:SF1">
    <property type="entry name" value="ACETYLTRANSFERASE"/>
    <property type="match status" value="1"/>
</dbReference>
<sequence length="168" mass="18976">MILCLANSTYATALKRYVDKFPKDSVICGLAFLDTCEDTKAYLQMMMDWHEERNLPNGIVGSSLYLAMEDEEIVGVIMLRHELNAYLERIGGHIGYSVAPDKRRKGIAKWMLEKVLAIAKANFHMNACLVSCEETNVASRQTILACKGHFMRKEVNDGITYEMYKIGG</sequence>
<dbReference type="SUPFAM" id="SSF55729">
    <property type="entry name" value="Acyl-CoA N-acyltransferases (Nat)"/>
    <property type="match status" value="1"/>
</dbReference>